<dbReference type="InterPro" id="IPR003768">
    <property type="entry name" value="ScpA"/>
</dbReference>
<dbReference type="NCBIfam" id="NF000994">
    <property type="entry name" value="PRK00104.1-3"/>
    <property type="match status" value="1"/>
</dbReference>
<dbReference type="HOGENOM" id="CLU_038686_3_0_9"/>
<name>R4K791_CLOPA</name>
<reference evidence="4 5" key="1">
    <citation type="submission" date="2012-01" db="EMBL/GenBank/DDBJ databases">
        <title>Complete sequence of chromosome of Clostridium pasteurianum BC1.</title>
        <authorList>
            <consortium name="US DOE Joint Genome Institute"/>
            <person name="Lucas S."/>
            <person name="Han J."/>
            <person name="Lapidus A."/>
            <person name="Cheng J.-F."/>
            <person name="Goodwin L."/>
            <person name="Pitluck S."/>
            <person name="Peters L."/>
            <person name="Mikhailova N."/>
            <person name="Teshima H."/>
            <person name="Detter J.C."/>
            <person name="Han C."/>
            <person name="Tapia R."/>
            <person name="Land M."/>
            <person name="Hauser L."/>
            <person name="Kyrpides N."/>
            <person name="Ivanova N."/>
            <person name="Pagani I."/>
            <person name="Dunn J."/>
            <person name="Taghavi S."/>
            <person name="Francis A."/>
            <person name="van der Lelie D."/>
            <person name="Woyke T."/>
        </authorList>
    </citation>
    <scope>NUCLEOTIDE SEQUENCE [LARGE SCALE GENOMIC DNA]</scope>
    <source>
        <strain evidence="4 5">BC1</strain>
    </source>
</reference>
<dbReference type="GO" id="GO:0051301">
    <property type="term" value="P:cell division"/>
    <property type="evidence" value="ECO:0007669"/>
    <property type="project" value="UniProtKB-KW"/>
</dbReference>
<dbReference type="GO" id="GO:0006260">
    <property type="term" value="P:DNA replication"/>
    <property type="evidence" value="ECO:0007669"/>
    <property type="project" value="UniProtKB-UniRule"/>
</dbReference>
<comment type="function">
    <text evidence="3">Participates in chromosomal partition during cell division. May act via the formation of a condensin-like complex containing Smc and ScpB that pull DNA away from mid-cell into both cell halves.</text>
</comment>
<evidence type="ECO:0000313" key="5">
    <source>
        <dbReference type="Proteomes" id="UP000013523"/>
    </source>
</evidence>
<dbReference type="HAMAP" id="MF_01805">
    <property type="entry name" value="ScpA"/>
    <property type="match status" value="1"/>
</dbReference>
<dbReference type="GO" id="GO:0007059">
    <property type="term" value="P:chromosome segregation"/>
    <property type="evidence" value="ECO:0007669"/>
    <property type="project" value="UniProtKB-UniRule"/>
</dbReference>
<evidence type="ECO:0000256" key="1">
    <source>
        <dbReference type="ARBA" id="ARBA00022829"/>
    </source>
</evidence>
<dbReference type="InterPro" id="IPR023093">
    <property type="entry name" value="ScpA-like_C"/>
</dbReference>
<dbReference type="RefSeq" id="WP_015615858.1">
    <property type="nucleotide sequence ID" value="NC_021182.1"/>
</dbReference>
<dbReference type="Pfam" id="PF02616">
    <property type="entry name" value="SMC_ScpA"/>
    <property type="match status" value="1"/>
</dbReference>
<sequence>MSINIKLDNFEGPFDLLLHLIKKNKMDIYDIKIYDITSQYLSYIKEMKEMDLEVTSEFIVIAANLLEIKSKLLLPKNKTEDLEEKEEDPRMELVSKLVEYKKYKLLANFFKEREENTGIIFIKKPEIIEDLRKNDHSTEELLKGVSMLDLFNLYDKLMNVYLSKINTENAISTEIPIDKFRIEDKINELMSIFKTKDSTFFSNIKKRCNSKIEIVVTFLALLELVKLKNVKVLQQCNFKEIYIERVFNSEEV</sequence>
<evidence type="ECO:0000256" key="2">
    <source>
        <dbReference type="ARBA" id="ARBA00044777"/>
    </source>
</evidence>
<keyword evidence="5" id="KW-1185">Reference proteome</keyword>
<organism evidence="4 5">
    <name type="scientific">Clostridium pasteurianum BC1</name>
    <dbReference type="NCBI Taxonomy" id="86416"/>
    <lineage>
        <taxon>Bacteria</taxon>
        <taxon>Bacillati</taxon>
        <taxon>Bacillota</taxon>
        <taxon>Clostridia</taxon>
        <taxon>Eubacteriales</taxon>
        <taxon>Clostridiaceae</taxon>
        <taxon>Clostridium</taxon>
    </lineage>
</organism>
<comment type="subcellular location">
    <subcellularLocation>
        <location evidence="3">Cytoplasm</location>
    </subcellularLocation>
    <text evidence="3">Associated with two foci at the outer edges of the nucleoid region in young cells, and at four foci within both cell halves in older cells.</text>
</comment>
<dbReference type="eggNOG" id="COG1354">
    <property type="taxonomic scope" value="Bacteria"/>
</dbReference>
<keyword evidence="3" id="KW-0132">Cell division</keyword>
<protein>
    <recommendedName>
        <fullName evidence="2 3">Segregation and condensation protein A</fullName>
    </recommendedName>
</protein>
<comment type="similarity">
    <text evidence="3">Belongs to the ScpA family.</text>
</comment>
<accession>R4K791</accession>
<dbReference type="PANTHER" id="PTHR33969:SF2">
    <property type="entry name" value="SEGREGATION AND CONDENSATION PROTEIN A"/>
    <property type="match status" value="1"/>
</dbReference>
<evidence type="ECO:0000256" key="3">
    <source>
        <dbReference type="HAMAP-Rule" id="MF_01805"/>
    </source>
</evidence>
<keyword evidence="1 3" id="KW-0159">Chromosome partition</keyword>
<dbReference type="EMBL" id="CP003261">
    <property type="protein sequence ID" value="AGK97561.1"/>
    <property type="molecule type" value="Genomic_DNA"/>
</dbReference>
<keyword evidence="3" id="KW-0963">Cytoplasm</keyword>
<gene>
    <name evidence="3" type="primary">scpA</name>
    <name evidence="4" type="ORF">Clopa_2715</name>
</gene>
<dbReference type="Gene3D" id="1.10.10.580">
    <property type="entry name" value="Structural maintenance of chromosome 1. Chain E"/>
    <property type="match status" value="1"/>
</dbReference>
<dbReference type="AlphaFoldDB" id="R4K791"/>
<dbReference type="GO" id="GO:0005737">
    <property type="term" value="C:cytoplasm"/>
    <property type="evidence" value="ECO:0007669"/>
    <property type="project" value="UniProtKB-SubCell"/>
</dbReference>
<dbReference type="PATRIC" id="fig|86416.3.peg.2704"/>
<dbReference type="KEGG" id="cpas:Clopa_2715"/>
<comment type="subunit">
    <text evidence="3">Component of a cohesin-like complex composed of ScpA, ScpB and the Smc homodimer, in which ScpA and ScpB bind to the head domain of Smc. The presence of the three proteins is required for the association of the complex with DNA.</text>
</comment>
<dbReference type="OrthoDB" id="9811016at2"/>
<dbReference type="PANTHER" id="PTHR33969">
    <property type="entry name" value="SEGREGATION AND CONDENSATION PROTEIN A"/>
    <property type="match status" value="1"/>
</dbReference>
<evidence type="ECO:0000313" key="4">
    <source>
        <dbReference type="EMBL" id="AGK97561.1"/>
    </source>
</evidence>
<proteinExistence type="inferred from homology"/>
<dbReference type="STRING" id="86416.Clopa_2715"/>
<dbReference type="Proteomes" id="UP000013523">
    <property type="component" value="Chromosome"/>
</dbReference>
<dbReference type="Gene3D" id="6.10.250.2410">
    <property type="match status" value="1"/>
</dbReference>
<keyword evidence="3" id="KW-0131">Cell cycle</keyword>